<reference evidence="3" key="1">
    <citation type="journal article" date="2020" name="Stud. Mycol.">
        <title>101 Dothideomycetes genomes: a test case for predicting lifestyles and emergence of pathogens.</title>
        <authorList>
            <person name="Haridas S."/>
            <person name="Albert R."/>
            <person name="Binder M."/>
            <person name="Bloem J."/>
            <person name="Labutti K."/>
            <person name="Salamov A."/>
            <person name="Andreopoulos B."/>
            <person name="Baker S."/>
            <person name="Barry K."/>
            <person name="Bills G."/>
            <person name="Bluhm B."/>
            <person name="Cannon C."/>
            <person name="Castanera R."/>
            <person name="Culley D."/>
            <person name="Daum C."/>
            <person name="Ezra D."/>
            <person name="Gonzalez J."/>
            <person name="Henrissat B."/>
            <person name="Kuo A."/>
            <person name="Liang C."/>
            <person name="Lipzen A."/>
            <person name="Lutzoni F."/>
            <person name="Magnuson J."/>
            <person name="Mondo S."/>
            <person name="Nolan M."/>
            <person name="Ohm R."/>
            <person name="Pangilinan J."/>
            <person name="Park H.-J."/>
            <person name="Ramirez L."/>
            <person name="Alfaro M."/>
            <person name="Sun H."/>
            <person name="Tritt A."/>
            <person name="Yoshinaga Y."/>
            <person name="Zwiers L.-H."/>
            <person name="Turgeon B."/>
            <person name="Goodwin S."/>
            <person name="Spatafora J."/>
            <person name="Crous P."/>
            <person name="Grigoriev I."/>
        </authorList>
    </citation>
    <scope>NUCLEOTIDE SEQUENCE</scope>
    <source>
        <strain evidence="3">CBS 115976</strain>
    </source>
</reference>
<dbReference type="OrthoDB" id="294295at2759"/>
<dbReference type="PANTHER" id="PTHR42760">
    <property type="entry name" value="SHORT-CHAIN DEHYDROGENASES/REDUCTASES FAMILY MEMBER"/>
    <property type="match status" value="1"/>
</dbReference>
<dbReference type="EMBL" id="MU004238">
    <property type="protein sequence ID" value="KAF2666756.1"/>
    <property type="molecule type" value="Genomic_DNA"/>
</dbReference>
<dbReference type="SUPFAM" id="SSF51735">
    <property type="entry name" value="NAD(P)-binding Rossmann-fold domains"/>
    <property type="match status" value="1"/>
</dbReference>
<evidence type="ECO:0000313" key="3">
    <source>
        <dbReference type="EMBL" id="KAF2666756.1"/>
    </source>
</evidence>
<dbReference type="GO" id="GO:0016616">
    <property type="term" value="F:oxidoreductase activity, acting on the CH-OH group of donors, NAD or NADP as acceptor"/>
    <property type="evidence" value="ECO:0007669"/>
    <property type="project" value="TreeGrafter"/>
</dbReference>
<dbReference type="PRINTS" id="PR00081">
    <property type="entry name" value="GDHRDH"/>
</dbReference>
<comment type="similarity">
    <text evidence="1">Belongs to the short-chain dehydrogenases/reductases (SDR) family.</text>
</comment>
<name>A0A6A6U540_9PEZI</name>
<dbReference type="FunFam" id="3.40.50.720:FF:000398">
    <property type="entry name" value="Probable 2-deoxy-D-gluconate 3-dehydrogenase"/>
    <property type="match status" value="1"/>
</dbReference>
<proteinExistence type="inferred from homology"/>
<evidence type="ECO:0000256" key="1">
    <source>
        <dbReference type="ARBA" id="ARBA00006484"/>
    </source>
</evidence>
<dbReference type="Proteomes" id="UP000799302">
    <property type="component" value="Unassembled WGS sequence"/>
</dbReference>
<protein>
    <submittedName>
        <fullName evidence="3">NAD(P)-binding protein</fullName>
    </submittedName>
</protein>
<dbReference type="Gene3D" id="3.40.50.720">
    <property type="entry name" value="NAD(P)-binding Rossmann-like Domain"/>
    <property type="match status" value="1"/>
</dbReference>
<dbReference type="Pfam" id="PF13561">
    <property type="entry name" value="adh_short_C2"/>
    <property type="match status" value="1"/>
</dbReference>
<organism evidence="3 4">
    <name type="scientific">Microthyrium microscopicum</name>
    <dbReference type="NCBI Taxonomy" id="703497"/>
    <lineage>
        <taxon>Eukaryota</taxon>
        <taxon>Fungi</taxon>
        <taxon>Dikarya</taxon>
        <taxon>Ascomycota</taxon>
        <taxon>Pezizomycotina</taxon>
        <taxon>Dothideomycetes</taxon>
        <taxon>Dothideomycetes incertae sedis</taxon>
        <taxon>Microthyriales</taxon>
        <taxon>Microthyriaceae</taxon>
        <taxon>Microthyrium</taxon>
    </lineage>
</organism>
<evidence type="ECO:0000256" key="2">
    <source>
        <dbReference type="ARBA" id="ARBA00023002"/>
    </source>
</evidence>
<keyword evidence="4" id="KW-1185">Reference proteome</keyword>
<dbReference type="InterPro" id="IPR002347">
    <property type="entry name" value="SDR_fam"/>
</dbReference>
<dbReference type="PRINTS" id="PR00080">
    <property type="entry name" value="SDRFAMILY"/>
</dbReference>
<dbReference type="PANTHER" id="PTHR42760:SF5">
    <property type="entry name" value="2-DEHYDRO-3-DEOXY-D-GLUCONATE 5-DEHYDROGENASE"/>
    <property type="match status" value="1"/>
</dbReference>
<dbReference type="InterPro" id="IPR036291">
    <property type="entry name" value="NAD(P)-bd_dom_sf"/>
</dbReference>
<accession>A0A6A6U540</accession>
<gene>
    <name evidence="3" type="ORF">BT63DRAFT_427178</name>
</gene>
<evidence type="ECO:0000313" key="4">
    <source>
        <dbReference type="Proteomes" id="UP000799302"/>
    </source>
</evidence>
<dbReference type="AlphaFoldDB" id="A0A6A6U540"/>
<keyword evidence="2" id="KW-0560">Oxidoreductase</keyword>
<sequence length="261" mass="27556">MSGVLSLFSLEGQLALCTGATRGIGQATALGLAEAGADVILAQRDISNVETKTQIEALGRKAYIYECEFSSQPSVATLIPAILKDNHKPTILVNCAGIQRRHPAAEFPDTDWNDVIQVNLTSVFSLSRDFGAHLLSQPADPSGRRGAIIMVASIMTFQGGIMVPAYAAAKGGIGTLTMALNNEWAGKGINVNAIAPGYVATELTEALQKDPDRAPSITARIPAGRWAKPEDFKGVTVWLASRASSYVSGETVVVDGGWMGR</sequence>